<gene>
    <name evidence="1" type="ORF">BDY19DRAFT_941053</name>
</gene>
<evidence type="ECO:0000313" key="2">
    <source>
        <dbReference type="Proteomes" id="UP001055072"/>
    </source>
</evidence>
<dbReference type="EMBL" id="MU274909">
    <property type="protein sequence ID" value="KAI0089832.1"/>
    <property type="molecule type" value="Genomic_DNA"/>
</dbReference>
<sequence length="309" mass="35012">MAAYYEEGIPHCSINAGNIMTDQPEATDVVLNDCDHTTICAQGARGGHPYRTGTWRFTSVEILKNPTKPHTIHDDVESTFWVLYYTSLHLFKVVSDPPNMYLFNEKTEVIGNDGHVRYYTGGIYKKQTLLYKEIQNVQFASGPLTNAIHRFADILSNYYFYHLTLSRSGYSTSASLDHDALEGIEKVDGIVTSFNLDAIISNEDSWPDCDDAVPHQFSQYVVMDFEFTYHEACPATTTHGVIPAPNHTIASSKRLFDEENLKENDSGQTAKRLKKDSYQAIENMKTGFVSRVMGVVTRKVRKLVEWRKT</sequence>
<accession>A0ACB8U699</accession>
<evidence type="ECO:0000313" key="1">
    <source>
        <dbReference type="EMBL" id="KAI0089832.1"/>
    </source>
</evidence>
<reference evidence="1" key="1">
    <citation type="journal article" date="2021" name="Environ. Microbiol.">
        <title>Gene family expansions and transcriptome signatures uncover fungal adaptations to wood decay.</title>
        <authorList>
            <person name="Hage H."/>
            <person name="Miyauchi S."/>
            <person name="Viragh M."/>
            <person name="Drula E."/>
            <person name="Min B."/>
            <person name="Chaduli D."/>
            <person name="Navarro D."/>
            <person name="Favel A."/>
            <person name="Norest M."/>
            <person name="Lesage-Meessen L."/>
            <person name="Balint B."/>
            <person name="Merenyi Z."/>
            <person name="de Eugenio L."/>
            <person name="Morin E."/>
            <person name="Martinez A.T."/>
            <person name="Baldrian P."/>
            <person name="Stursova M."/>
            <person name="Martinez M.J."/>
            <person name="Novotny C."/>
            <person name="Magnuson J.K."/>
            <person name="Spatafora J.W."/>
            <person name="Maurice S."/>
            <person name="Pangilinan J."/>
            <person name="Andreopoulos W."/>
            <person name="LaButti K."/>
            <person name="Hundley H."/>
            <person name="Na H."/>
            <person name="Kuo A."/>
            <person name="Barry K."/>
            <person name="Lipzen A."/>
            <person name="Henrissat B."/>
            <person name="Riley R."/>
            <person name="Ahrendt S."/>
            <person name="Nagy L.G."/>
            <person name="Grigoriev I.V."/>
            <person name="Martin F."/>
            <person name="Rosso M.N."/>
        </authorList>
    </citation>
    <scope>NUCLEOTIDE SEQUENCE</scope>
    <source>
        <strain evidence="1">CBS 384.51</strain>
    </source>
</reference>
<keyword evidence="2" id="KW-1185">Reference proteome</keyword>
<organism evidence="1 2">
    <name type="scientific">Irpex rosettiformis</name>
    <dbReference type="NCBI Taxonomy" id="378272"/>
    <lineage>
        <taxon>Eukaryota</taxon>
        <taxon>Fungi</taxon>
        <taxon>Dikarya</taxon>
        <taxon>Basidiomycota</taxon>
        <taxon>Agaricomycotina</taxon>
        <taxon>Agaricomycetes</taxon>
        <taxon>Polyporales</taxon>
        <taxon>Irpicaceae</taxon>
        <taxon>Irpex</taxon>
    </lineage>
</organism>
<name>A0ACB8U699_9APHY</name>
<protein>
    <submittedName>
        <fullName evidence="1">Uncharacterized protein</fullName>
    </submittedName>
</protein>
<dbReference type="Proteomes" id="UP001055072">
    <property type="component" value="Unassembled WGS sequence"/>
</dbReference>
<proteinExistence type="predicted"/>
<comment type="caution">
    <text evidence="1">The sequence shown here is derived from an EMBL/GenBank/DDBJ whole genome shotgun (WGS) entry which is preliminary data.</text>
</comment>